<feature type="transmembrane region" description="Helical" evidence="10">
    <location>
        <begin position="6"/>
        <end position="24"/>
    </location>
</feature>
<name>A0AAE7E5R4_9BACT</name>
<accession>A0AAE7E5R4</accession>
<gene>
    <name evidence="12" type="ORF">ADFLV_0105</name>
</gene>
<dbReference type="Gene3D" id="3.30.1150.10">
    <property type="match status" value="1"/>
</dbReference>
<dbReference type="EMBL" id="CP053835">
    <property type="protein sequence ID" value="QKF76176.1"/>
    <property type="molecule type" value="Genomic_DNA"/>
</dbReference>
<keyword evidence="13" id="KW-1185">Reference proteome</keyword>
<protein>
    <submittedName>
        <fullName evidence="12">TonB domain-containing protein</fullName>
    </submittedName>
</protein>
<keyword evidence="8 10" id="KW-1133">Transmembrane helix</keyword>
<dbReference type="GO" id="GO:0031992">
    <property type="term" value="F:energy transducer activity"/>
    <property type="evidence" value="ECO:0007669"/>
    <property type="project" value="TreeGrafter"/>
</dbReference>
<evidence type="ECO:0000259" key="11">
    <source>
        <dbReference type="PROSITE" id="PS52015"/>
    </source>
</evidence>
<evidence type="ECO:0000256" key="5">
    <source>
        <dbReference type="ARBA" id="ARBA00022519"/>
    </source>
</evidence>
<evidence type="ECO:0000313" key="12">
    <source>
        <dbReference type="EMBL" id="QKF76176.1"/>
    </source>
</evidence>
<keyword evidence="5" id="KW-0997">Cell inner membrane</keyword>
<evidence type="ECO:0000256" key="2">
    <source>
        <dbReference type="ARBA" id="ARBA00006555"/>
    </source>
</evidence>
<evidence type="ECO:0000313" key="13">
    <source>
        <dbReference type="Proteomes" id="UP000503313"/>
    </source>
</evidence>
<evidence type="ECO:0000256" key="7">
    <source>
        <dbReference type="ARBA" id="ARBA00022927"/>
    </source>
</evidence>
<keyword evidence="6 10" id="KW-0812">Transmembrane</keyword>
<dbReference type="Proteomes" id="UP000503313">
    <property type="component" value="Chromosome"/>
</dbReference>
<dbReference type="Pfam" id="PF03544">
    <property type="entry name" value="TonB_C"/>
    <property type="match status" value="1"/>
</dbReference>
<evidence type="ECO:0000256" key="9">
    <source>
        <dbReference type="ARBA" id="ARBA00023136"/>
    </source>
</evidence>
<dbReference type="PANTHER" id="PTHR33446">
    <property type="entry name" value="PROTEIN TONB-RELATED"/>
    <property type="match status" value="1"/>
</dbReference>
<evidence type="ECO:0000256" key="3">
    <source>
        <dbReference type="ARBA" id="ARBA00022448"/>
    </source>
</evidence>
<dbReference type="PROSITE" id="PS52015">
    <property type="entry name" value="TONB_CTD"/>
    <property type="match status" value="1"/>
</dbReference>
<dbReference type="NCBIfam" id="TIGR01352">
    <property type="entry name" value="tonB_Cterm"/>
    <property type="match status" value="1"/>
</dbReference>
<feature type="domain" description="TonB C-terminal" evidence="11">
    <location>
        <begin position="143"/>
        <end position="234"/>
    </location>
</feature>
<dbReference type="KEGG" id="adz:ADFLV_0105"/>
<dbReference type="RefSeq" id="WP_129011460.1">
    <property type="nucleotide sequence ID" value="NZ_CP053835.1"/>
</dbReference>
<dbReference type="InterPro" id="IPR051045">
    <property type="entry name" value="TonB-dependent_transducer"/>
</dbReference>
<dbReference type="InterPro" id="IPR037682">
    <property type="entry name" value="TonB_C"/>
</dbReference>
<comment type="similarity">
    <text evidence="2">Belongs to the TonB family.</text>
</comment>
<dbReference type="InterPro" id="IPR006260">
    <property type="entry name" value="TonB/TolA_C"/>
</dbReference>
<dbReference type="AlphaFoldDB" id="A0AAE7E5R4"/>
<dbReference type="GO" id="GO:0098797">
    <property type="term" value="C:plasma membrane protein complex"/>
    <property type="evidence" value="ECO:0007669"/>
    <property type="project" value="TreeGrafter"/>
</dbReference>
<dbReference type="PANTHER" id="PTHR33446:SF2">
    <property type="entry name" value="PROTEIN TONB"/>
    <property type="match status" value="1"/>
</dbReference>
<keyword evidence="7" id="KW-0653">Protein transport</keyword>
<evidence type="ECO:0000256" key="8">
    <source>
        <dbReference type="ARBA" id="ARBA00022989"/>
    </source>
</evidence>
<evidence type="ECO:0000256" key="4">
    <source>
        <dbReference type="ARBA" id="ARBA00022475"/>
    </source>
</evidence>
<evidence type="ECO:0000256" key="1">
    <source>
        <dbReference type="ARBA" id="ARBA00004383"/>
    </source>
</evidence>
<evidence type="ECO:0000256" key="10">
    <source>
        <dbReference type="SAM" id="Phobius"/>
    </source>
</evidence>
<keyword evidence="3" id="KW-0813">Transport</keyword>
<dbReference type="SUPFAM" id="SSF74653">
    <property type="entry name" value="TolA/TonB C-terminal domain"/>
    <property type="match status" value="1"/>
</dbReference>
<evidence type="ECO:0000256" key="6">
    <source>
        <dbReference type="ARBA" id="ARBA00022692"/>
    </source>
</evidence>
<keyword evidence="4" id="KW-1003">Cell membrane</keyword>
<organism evidence="12 13">
    <name type="scientific">Arcobacter defluvii</name>
    <dbReference type="NCBI Taxonomy" id="873191"/>
    <lineage>
        <taxon>Bacteria</taxon>
        <taxon>Pseudomonadati</taxon>
        <taxon>Campylobacterota</taxon>
        <taxon>Epsilonproteobacteria</taxon>
        <taxon>Campylobacterales</taxon>
        <taxon>Arcobacteraceae</taxon>
        <taxon>Arcobacter</taxon>
    </lineage>
</organism>
<dbReference type="GO" id="GO:0015031">
    <property type="term" value="P:protein transport"/>
    <property type="evidence" value="ECO:0007669"/>
    <property type="project" value="UniProtKB-KW"/>
</dbReference>
<proteinExistence type="inferred from homology"/>
<keyword evidence="9 10" id="KW-0472">Membrane</keyword>
<dbReference type="GO" id="GO:0055085">
    <property type="term" value="P:transmembrane transport"/>
    <property type="evidence" value="ECO:0007669"/>
    <property type="project" value="InterPro"/>
</dbReference>
<reference evidence="12 13" key="1">
    <citation type="submission" date="2020-05" db="EMBL/GenBank/DDBJ databases">
        <title>Complete genome sequencing of Campylobacter and Arcobacter type strains.</title>
        <authorList>
            <person name="Miller W.G."/>
            <person name="Yee E."/>
        </authorList>
    </citation>
    <scope>NUCLEOTIDE SEQUENCE [LARGE SCALE GENOMIC DNA]</scope>
    <source>
        <strain evidence="12 13">LMG 25694</strain>
    </source>
</reference>
<sequence>MNRIIILISFSFVLVIHLLLLYFYKNSQILKPYTKENSSVQIQLTKISKVEKEQEKQQPQQEQTIVKKEIPKIPQKEPLKKSENVKNIEKQKVIEKQETIKEETVTTKTEEKNITQENITKKDSTIDEINENVNKEIEALIDDYGKKLRDEINKNKNYPTISKKLKEQGKVIVRFRVLKNGLFDDISILISSNKERLDNAALNALYDTKKYLPYDNRIKKEFIEYNLPLEFVLN</sequence>
<comment type="subcellular location">
    <subcellularLocation>
        <location evidence="1">Cell inner membrane</location>
        <topology evidence="1">Single-pass membrane protein</topology>
        <orientation evidence="1">Periplasmic side</orientation>
    </subcellularLocation>
</comment>